<accession>A0A2V1ZLA1</accession>
<evidence type="ECO:0000313" key="2">
    <source>
        <dbReference type="Proteomes" id="UP000245655"/>
    </source>
</evidence>
<comment type="caution">
    <text evidence="1">The sequence shown here is derived from an EMBL/GenBank/DDBJ whole genome shotgun (WGS) entry which is preliminary data.</text>
</comment>
<evidence type="ECO:0000313" key="1">
    <source>
        <dbReference type="EMBL" id="PWK05352.1"/>
    </source>
</evidence>
<reference evidence="1 2" key="1">
    <citation type="submission" date="2018-05" db="EMBL/GenBank/DDBJ databases">
        <title>Genomic Encyclopedia of Type Strains, Phase IV (KMG-IV): sequencing the most valuable type-strain genomes for metagenomic binning, comparative biology and taxonomic classification.</title>
        <authorList>
            <person name="Goeker M."/>
        </authorList>
    </citation>
    <scope>NUCLEOTIDE SEQUENCE [LARGE SCALE GENOMIC DNA]</scope>
    <source>
        <strain evidence="1 2">DSM 7229</strain>
    </source>
</reference>
<protein>
    <submittedName>
        <fullName evidence="1">Uncharacterized protein</fullName>
    </submittedName>
</protein>
<gene>
    <name evidence="1" type="ORF">C8D84_12222</name>
</gene>
<organism evidence="1 2">
    <name type="scientific">Psychrobacter immobilis</name>
    <dbReference type="NCBI Taxonomy" id="498"/>
    <lineage>
        <taxon>Bacteria</taxon>
        <taxon>Pseudomonadati</taxon>
        <taxon>Pseudomonadota</taxon>
        <taxon>Gammaproteobacteria</taxon>
        <taxon>Moraxellales</taxon>
        <taxon>Moraxellaceae</taxon>
        <taxon>Psychrobacter</taxon>
    </lineage>
</organism>
<proteinExistence type="predicted"/>
<keyword evidence="2" id="KW-1185">Reference proteome</keyword>
<dbReference type="AlphaFoldDB" id="A0A2V1ZLA1"/>
<dbReference type="RefSeq" id="WP_109592698.1">
    <property type="nucleotide sequence ID" value="NZ_CAJGZY010000026.1"/>
</dbReference>
<name>A0A2V1ZLA1_PSYIM</name>
<dbReference type="Proteomes" id="UP000245655">
    <property type="component" value="Unassembled WGS sequence"/>
</dbReference>
<dbReference type="EMBL" id="QGGM01000022">
    <property type="protein sequence ID" value="PWK05352.1"/>
    <property type="molecule type" value="Genomic_DNA"/>
</dbReference>
<dbReference type="GeneID" id="60256385"/>
<sequence length="547" mass="60934">MKKSHQIIASHLPSASLASVLNGNRLFAGALVTGALLLTGCQSTSLDHSNAMTAKQTPVAAKTALATALQKQRRQSFSYHSNLEISNEQQFSDINTKIDAQAPVASGYIDEYCEDTHDQAYAALITQAEAQNKDILAADYDAQRTVLKDTYLECTDAYEAWVESKYDSEITVPAFYQQLFDNYDDRATAQDIKKAKLLDAYVLKPLSINAQGIYQPMAGKATMLASVQYQARNHQSSMNQPIYLDLKNGNIYLWADNFAMFNSELLDDKLGTKWRDKWLKLAINDGTLPKGFGSELIKSHFAALDATFDAAPISQFDYVAPNTLASLSPKLPAHQLPAMLASNQVIRRVQSAESYEQFYQNYMRIIYERMSQRYPELVKVSAAYEVGNTDADKFTSKALVQQMLAMIKSDMDSGIETVEEAMAMAEAKEKTAESATLSNAETQELYGFDKRGQLKWQHLRSELPSETADSKNMVIDVLQQYSPVSTKDMAFPNLPNDVQVPNASSSIDVREYGSELMQYYRDSNGTAMGKMMFSVMPMAKEKFGAIE</sequence>